<evidence type="ECO:0000256" key="10">
    <source>
        <dbReference type="ARBA" id="ARBA00023310"/>
    </source>
</evidence>
<keyword evidence="8 15" id="KW-0406">Ion transport</keyword>
<evidence type="ECO:0000313" key="18">
    <source>
        <dbReference type="EMBL" id="OGI40956.1"/>
    </source>
</evidence>
<evidence type="ECO:0000256" key="16">
    <source>
        <dbReference type="RuleBase" id="RU003848"/>
    </source>
</evidence>
<organism evidence="18 19">
    <name type="scientific">Candidatus Muproteobacteria bacterium RBG_16_62_13</name>
    <dbReference type="NCBI Taxonomy" id="1817756"/>
    <lineage>
        <taxon>Bacteria</taxon>
        <taxon>Pseudomonadati</taxon>
        <taxon>Pseudomonadota</taxon>
        <taxon>Candidatus Muproteobacteria</taxon>
    </lineage>
</organism>
<dbReference type="GO" id="GO:0005886">
    <property type="term" value="C:plasma membrane"/>
    <property type="evidence" value="ECO:0007669"/>
    <property type="project" value="UniProtKB-SubCell"/>
</dbReference>
<evidence type="ECO:0000256" key="15">
    <source>
        <dbReference type="HAMAP-Rule" id="MF_01398"/>
    </source>
</evidence>
<comment type="function">
    <text evidence="12">Component of the F(0) channel, it forms part of the peripheral stalk, linking F(1) to F(0). The b'-subunit is a diverged and duplicated form of b found in plants and photosynthetic bacteria.</text>
</comment>
<dbReference type="GO" id="GO:0012505">
    <property type="term" value="C:endomembrane system"/>
    <property type="evidence" value="ECO:0007669"/>
    <property type="project" value="UniProtKB-SubCell"/>
</dbReference>
<feature type="transmembrane region" description="Helical" evidence="15">
    <location>
        <begin position="6"/>
        <end position="24"/>
    </location>
</feature>
<keyword evidence="7 15" id="KW-1133">Transmembrane helix</keyword>
<comment type="subunit">
    <text evidence="13">F-type ATPases have 2 components, F(1) - the catalytic core - and F(0) - the membrane proton channel. F(1) has five subunits: alpha(3), beta(3), gamma(1), delta(1), epsilon(1). F(0) has four main subunits: a(1), b(2) and c(10-14). The alpha and beta chains form an alternating ring which encloses part of the gamma chain. F(1) is attached to F(0) by a central stalk formed by the gamma and epsilon chains, while a peripheral stalk is formed by the delta and b chains.</text>
</comment>
<comment type="subcellular location">
    <subcellularLocation>
        <location evidence="15">Cell membrane</location>
        <topology evidence="15">Single-pass membrane protein</topology>
    </subcellularLocation>
    <subcellularLocation>
        <location evidence="14">Endomembrane system</location>
        <topology evidence="14">Single-pass membrane protein</topology>
    </subcellularLocation>
</comment>
<dbReference type="Pfam" id="PF00430">
    <property type="entry name" value="ATP-synt_B"/>
    <property type="match status" value="1"/>
</dbReference>
<dbReference type="AlphaFoldDB" id="A0A1F6T792"/>
<sequence length="154" mass="17473">MNLTLVGQMGTFAVLVFFIWRFLWGPMTRLLEERAKRVQDGLTAAERGQHEFSLMQHKSVDLLRQARAEANEVLNQAERQALLVLEEARQNARAEGERLVVAARQEISGEVSRAREQLRTVIGELVVAGASKVLEQEIDARRHNRLVESMIAEL</sequence>
<dbReference type="GO" id="GO:0046961">
    <property type="term" value="F:proton-transporting ATPase activity, rotational mechanism"/>
    <property type="evidence" value="ECO:0007669"/>
    <property type="project" value="TreeGrafter"/>
</dbReference>
<dbReference type="HAMAP" id="MF_01398">
    <property type="entry name" value="ATP_synth_b_bprime"/>
    <property type="match status" value="1"/>
</dbReference>
<accession>A0A1F6T792</accession>
<name>A0A1F6T792_9PROT</name>
<evidence type="ECO:0000256" key="2">
    <source>
        <dbReference type="ARBA" id="ARBA00022448"/>
    </source>
</evidence>
<gene>
    <name evidence="15" type="primary">atpF</name>
    <name evidence="18" type="ORF">A2140_02345</name>
</gene>
<dbReference type="PANTHER" id="PTHR33445">
    <property type="entry name" value="ATP SYNTHASE SUBUNIT B', CHLOROPLASTIC"/>
    <property type="match status" value="1"/>
</dbReference>
<dbReference type="EMBL" id="MFSQ01000045">
    <property type="protein sequence ID" value="OGI40956.1"/>
    <property type="molecule type" value="Genomic_DNA"/>
</dbReference>
<keyword evidence="9 15" id="KW-0472">Membrane</keyword>
<keyword evidence="6 15" id="KW-0375">Hydrogen ion transport</keyword>
<dbReference type="InterPro" id="IPR005864">
    <property type="entry name" value="ATP_synth_F0_bsu_bac"/>
</dbReference>
<comment type="caution">
    <text evidence="18">The sequence shown here is derived from an EMBL/GenBank/DDBJ whole genome shotgun (WGS) entry which is preliminary data.</text>
</comment>
<evidence type="ECO:0000256" key="12">
    <source>
        <dbReference type="ARBA" id="ARBA00025614"/>
    </source>
</evidence>
<evidence type="ECO:0000256" key="3">
    <source>
        <dbReference type="ARBA" id="ARBA00022475"/>
    </source>
</evidence>
<dbReference type="PANTHER" id="PTHR33445:SF1">
    <property type="entry name" value="ATP SYNTHASE SUBUNIT B"/>
    <property type="match status" value="1"/>
</dbReference>
<evidence type="ECO:0000256" key="4">
    <source>
        <dbReference type="ARBA" id="ARBA00022547"/>
    </source>
</evidence>
<dbReference type="GO" id="GO:0045259">
    <property type="term" value="C:proton-transporting ATP synthase complex"/>
    <property type="evidence" value="ECO:0007669"/>
    <property type="project" value="UniProtKB-KW"/>
</dbReference>
<comment type="similarity">
    <text evidence="1 15 16">Belongs to the ATPase B chain family.</text>
</comment>
<evidence type="ECO:0000256" key="13">
    <source>
        <dbReference type="ARBA" id="ARBA00026054"/>
    </source>
</evidence>
<reference evidence="18 19" key="1">
    <citation type="journal article" date="2016" name="Nat. Commun.">
        <title>Thousands of microbial genomes shed light on interconnected biogeochemical processes in an aquifer system.</title>
        <authorList>
            <person name="Anantharaman K."/>
            <person name="Brown C.T."/>
            <person name="Hug L.A."/>
            <person name="Sharon I."/>
            <person name="Castelle C.J."/>
            <person name="Probst A.J."/>
            <person name="Thomas B.C."/>
            <person name="Singh A."/>
            <person name="Wilkins M.J."/>
            <person name="Karaoz U."/>
            <person name="Brodie E.L."/>
            <person name="Williams K.H."/>
            <person name="Hubbard S.S."/>
            <person name="Banfield J.F."/>
        </authorList>
    </citation>
    <scope>NUCLEOTIDE SEQUENCE [LARGE SCALE GENOMIC DNA]</scope>
</reference>
<evidence type="ECO:0000256" key="17">
    <source>
        <dbReference type="SAM" id="Coils"/>
    </source>
</evidence>
<dbReference type="CDD" id="cd06503">
    <property type="entry name" value="ATP-synt_Fo_b"/>
    <property type="match status" value="1"/>
</dbReference>
<comment type="subunit">
    <text evidence="15">F-type ATPases have 2 components, F(1) - the catalytic core - and F(0) - the membrane proton channel. F(1) has five subunits: alpha(3), beta(3), gamma(1), delta(1), epsilon(1). F(0) has three main subunits: a(1), b(2) and c(10-14). The alpha and beta chains form an alternating ring which encloses part of the gamma chain. F(1) is attached to F(0) by a central stalk formed by the gamma and epsilon chains, while a peripheral stalk is formed by the delta and b chains.</text>
</comment>
<keyword evidence="2 15" id="KW-0813">Transport</keyword>
<evidence type="ECO:0000256" key="11">
    <source>
        <dbReference type="ARBA" id="ARBA00025198"/>
    </source>
</evidence>
<keyword evidence="4 15" id="KW-0138">CF(0)</keyword>
<protein>
    <recommendedName>
        <fullName evidence="15">ATP synthase subunit b</fullName>
    </recommendedName>
    <alternativeName>
        <fullName evidence="15">ATP synthase F(0) sector subunit b</fullName>
    </alternativeName>
    <alternativeName>
        <fullName evidence="15">ATPase subunit I</fullName>
    </alternativeName>
    <alternativeName>
        <fullName evidence="15">F-type ATPase subunit b</fullName>
        <shortName evidence="15">F-ATPase subunit b</shortName>
    </alternativeName>
</protein>
<evidence type="ECO:0000313" key="19">
    <source>
        <dbReference type="Proteomes" id="UP000178379"/>
    </source>
</evidence>
<dbReference type="STRING" id="1817756.A2140_02345"/>
<comment type="function">
    <text evidence="11 15">F(1)F(0) ATP synthase produces ATP from ADP in the presence of a proton or sodium gradient. F-type ATPases consist of two structural domains, F(1) containing the extramembraneous catalytic core and F(0) containing the membrane proton channel, linked together by a central stalk and a peripheral stalk. During catalysis, ATP synthesis in the catalytic domain of F(1) is coupled via a rotary mechanism of the central stalk subunits to proton translocation.</text>
</comment>
<evidence type="ECO:0000256" key="6">
    <source>
        <dbReference type="ARBA" id="ARBA00022781"/>
    </source>
</evidence>
<evidence type="ECO:0000256" key="14">
    <source>
        <dbReference type="ARBA" id="ARBA00037847"/>
    </source>
</evidence>
<dbReference type="NCBIfam" id="TIGR01144">
    <property type="entry name" value="ATP_synt_b"/>
    <property type="match status" value="1"/>
</dbReference>
<keyword evidence="10 15" id="KW-0066">ATP synthesis</keyword>
<dbReference type="InterPro" id="IPR028987">
    <property type="entry name" value="ATP_synth_B-like_membr_sf"/>
</dbReference>
<keyword evidence="5 15" id="KW-0812">Transmembrane</keyword>
<dbReference type="InterPro" id="IPR050059">
    <property type="entry name" value="ATP_synthase_B_chain"/>
</dbReference>
<dbReference type="Proteomes" id="UP000178379">
    <property type="component" value="Unassembled WGS sequence"/>
</dbReference>
<dbReference type="GO" id="GO:0046933">
    <property type="term" value="F:proton-transporting ATP synthase activity, rotational mechanism"/>
    <property type="evidence" value="ECO:0007669"/>
    <property type="project" value="UniProtKB-UniRule"/>
</dbReference>
<evidence type="ECO:0000256" key="5">
    <source>
        <dbReference type="ARBA" id="ARBA00022692"/>
    </source>
</evidence>
<evidence type="ECO:0000256" key="1">
    <source>
        <dbReference type="ARBA" id="ARBA00005513"/>
    </source>
</evidence>
<dbReference type="SUPFAM" id="SSF81573">
    <property type="entry name" value="F1F0 ATP synthase subunit B, membrane domain"/>
    <property type="match status" value="1"/>
</dbReference>
<feature type="coiled-coil region" evidence="17">
    <location>
        <begin position="60"/>
        <end position="95"/>
    </location>
</feature>
<keyword evidence="3 15" id="KW-1003">Cell membrane</keyword>
<keyword evidence="17" id="KW-0175">Coiled coil</keyword>
<evidence type="ECO:0000256" key="9">
    <source>
        <dbReference type="ARBA" id="ARBA00023136"/>
    </source>
</evidence>
<dbReference type="NCBIfam" id="NF004411">
    <property type="entry name" value="PRK05759.1-2"/>
    <property type="match status" value="1"/>
</dbReference>
<dbReference type="Gene3D" id="1.20.5.620">
    <property type="entry name" value="F1F0 ATP synthase subunit B, membrane domain"/>
    <property type="match status" value="1"/>
</dbReference>
<dbReference type="InterPro" id="IPR002146">
    <property type="entry name" value="ATP_synth_b/b'su_bac/chlpt"/>
</dbReference>
<evidence type="ECO:0000256" key="8">
    <source>
        <dbReference type="ARBA" id="ARBA00023065"/>
    </source>
</evidence>
<evidence type="ECO:0000256" key="7">
    <source>
        <dbReference type="ARBA" id="ARBA00022989"/>
    </source>
</evidence>
<proteinExistence type="inferred from homology"/>